<accession>A0A5S9IJP9</accession>
<feature type="transmembrane region" description="Helical" evidence="7">
    <location>
        <begin position="272"/>
        <end position="290"/>
    </location>
</feature>
<evidence type="ECO:0000313" key="12">
    <source>
        <dbReference type="EMBL" id="BBM81865.1"/>
    </source>
</evidence>
<evidence type="ECO:0000256" key="7">
    <source>
        <dbReference type="SAM" id="Phobius"/>
    </source>
</evidence>
<evidence type="ECO:0000256" key="2">
    <source>
        <dbReference type="ARBA" id="ARBA00009033"/>
    </source>
</evidence>
<keyword evidence="5 7" id="KW-1133">Transmembrane helix</keyword>
<keyword evidence="8" id="KW-0732">Signal</keyword>
<organism evidence="12 13">
    <name type="scientific">Uabimicrobium amorphum</name>
    <dbReference type="NCBI Taxonomy" id="2596890"/>
    <lineage>
        <taxon>Bacteria</taxon>
        <taxon>Pseudomonadati</taxon>
        <taxon>Planctomycetota</taxon>
        <taxon>Candidatus Uabimicrobiia</taxon>
        <taxon>Candidatus Uabimicrobiales</taxon>
        <taxon>Candidatus Uabimicrobiaceae</taxon>
        <taxon>Candidatus Uabimicrobium</taxon>
    </lineage>
</organism>
<keyword evidence="6 7" id="KW-0472">Membrane</keyword>
<keyword evidence="13" id="KW-1185">Reference proteome</keyword>
<reference evidence="12 13" key="1">
    <citation type="submission" date="2019-08" db="EMBL/GenBank/DDBJ databases">
        <title>Complete genome sequence of Candidatus Uab amorphum.</title>
        <authorList>
            <person name="Shiratori T."/>
            <person name="Suzuki S."/>
            <person name="Kakizawa Y."/>
            <person name="Ishida K."/>
        </authorList>
    </citation>
    <scope>NUCLEOTIDE SEQUENCE [LARGE SCALE GENOMIC DNA]</scope>
    <source>
        <strain evidence="12 13">SRT547</strain>
    </source>
</reference>
<feature type="transmembrane region" description="Helical" evidence="7">
    <location>
        <begin position="332"/>
        <end position="359"/>
    </location>
</feature>
<proteinExistence type="inferred from homology"/>
<dbReference type="Pfam" id="PF01773">
    <property type="entry name" value="Nucleos_tra2_N"/>
    <property type="match status" value="1"/>
</dbReference>
<keyword evidence="4 7" id="KW-0812">Transmembrane</keyword>
<feature type="transmembrane region" description="Helical" evidence="7">
    <location>
        <begin position="77"/>
        <end position="101"/>
    </location>
</feature>
<feature type="chain" id="PRO_5024866924" evidence="8">
    <location>
        <begin position="26"/>
        <end position="493"/>
    </location>
</feature>
<name>A0A5S9IJP9_UABAM</name>
<feature type="transmembrane region" description="Helical" evidence="7">
    <location>
        <begin position="168"/>
        <end position="196"/>
    </location>
</feature>
<dbReference type="Proteomes" id="UP000326354">
    <property type="component" value="Chromosome"/>
</dbReference>
<feature type="domain" description="Concentrative nucleoside transporter N-terminal" evidence="9">
    <location>
        <begin position="53"/>
        <end position="124"/>
    </location>
</feature>
<dbReference type="RefSeq" id="WP_229759344.1">
    <property type="nucleotide sequence ID" value="NZ_AP019860.1"/>
</dbReference>
<evidence type="ECO:0000256" key="3">
    <source>
        <dbReference type="ARBA" id="ARBA00022475"/>
    </source>
</evidence>
<evidence type="ECO:0000256" key="6">
    <source>
        <dbReference type="ARBA" id="ARBA00023136"/>
    </source>
</evidence>
<evidence type="ECO:0000313" key="13">
    <source>
        <dbReference type="Proteomes" id="UP000326354"/>
    </source>
</evidence>
<dbReference type="PANTHER" id="PTHR10590:SF4">
    <property type="entry name" value="SOLUTE CARRIER FAMILY 28 MEMBER 3"/>
    <property type="match status" value="1"/>
</dbReference>
<dbReference type="InterPro" id="IPR002668">
    <property type="entry name" value="CNT_N_dom"/>
</dbReference>
<dbReference type="Pfam" id="PF07670">
    <property type="entry name" value="Gate"/>
    <property type="match status" value="1"/>
</dbReference>
<dbReference type="AlphaFoldDB" id="A0A5S9IJP9"/>
<feature type="transmembrane region" description="Helical" evidence="7">
    <location>
        <begin position="371"/>
        <end position="390"/>
    </location>
</feature>
<dbReference type="InterPro" id="IPR011642">
    <property type="entry name" value="Gate_dom"/>
</dbReference>
<comment type="similarity">
    <text evidence="2">Belongs to the concentrative nucleoside transporter (CNT) (TC 2.A.41) family.</text>
</comment>
<protein>
    <submittedName>
        <fullName evidence="12">Nucleoside permease</fullName>
    </submittedName>
</protein>
<evidence type="ECO:0000256" key="8">
    <source>
        <dbReference type="SAM" id="SignalP"/>
    </source>
</evidence>
<evidence type="ECO:0000256" key="4">
    <source>
        <dbReference type="ARBA" id="ARBA00022692"/>
    </source>
</evidence>
<feature type="transmembrane region" description="Helical" evidence="7">
    <location>
        <begin position="45"/>
        <end position="65"/>
    </location>
</feature>
<dbReference type="EMBL" id="AP019860">
    <property type="protein sequence ID" value="BBM81865.1"/>
    <property type="molecule type" value="Genomic_DNA"/>
</dbReference>
<evidence type="ECO:0000259" key="10">
    <source>
        <dbReference type="Pfam" id="PF07662"/>
    </source>
</evidence>
<evidence type="ECO:0000256" key="1">
    <source>
        <dbReference type="ARBA" id="ARBA00004651"/>
    </source>
</evidence>
<dbReference type="Pfam" id="PF07662">
    <property type="entry name" value="Nucleos_tra2_C"/>
    <property type="match status" value="1"/>
</dbReference>
<keyword evidence="3" id="KW-1003">Cell membrane</keyword>
<dbReference type="GO" id="GO:0005337">
    <property type="term" value="F:nucleoside transmembrane transporter activity"/>
    <property type="evidence" value="ECO:0007669"/>
    <property type="project" value="InterPro"/>
</dbReference>
<dbReference type="PANTHER" id="PTHR10590">
    <property type="entry name" value="SODIUM/NUCLEOSIDE COTRANSPORTER"/>
    <property type="match status" value="1"/>
</dbReference>
<feature type="transmembrane region" description="Helical" evidence="7">
    <location>
        <begin position="244"/>
        <end position="266"/>
    </location>
</feature>
<feature type="signal peptide" evidence="8">
    <location>
        <begin position="1"/>
        <end position="25"/>
    </location>
</feature>
<evidence type="ECO:0000259" key="11">
    <source>
        <dbReference type="Pfam" id="PF07670"/>
    </source>
</evidence>
<dbReference type="InterPro" id="IPR011657">
    <property type="entry name" value="CNT_C_dom"/>
</dbReference>
<feature type="domain" description="Nucleoside transporter/FeoB GTPase Gate" evidence="11">
    <location>
        <begin position="170"/>
        <end position="269"/>
    </location>
</feature>
<sequence>MFKKTFFLLCLVLCFAALMEPTVVAQTTEDAKVAKEAVAEEGVSFITRLMGFLGIFVLVFVAFLFSVNRKNINWRPVIWGIALQLLFGVIVLSPAMSGFFFKTIDTAVNKLLSFSAEGTAFVLQGTVPNKIQSFNFGNGQFEDNVAPPSSRPNPFSFIPYTSPIMKNFMFWILPTIIFFSSLMTILYHIGLMQFLVNIVARVMQMTMGTSGSESLSAAANIFVGQTEAPLVVKPFISEMTNSELHAIMVGGFATVAGGVMAVYVAIVGIPNIAGHLVMASIMSAPAALAISKIMYPETEESATAGELKSEIERPDANMIEAASRGALEGMQLMLNVGAMLVAFVALMFMVNFVVGLIPVPSAILPTGVNQLSLQLILAWFFAPIAFFMGIPWSECMTVGMLLGEKLVLTEIIAYMHLGDILRSTPDLLSERSAIICSYALCGFANFASIGIQIGGIGGIAPQRRTDLSKLGMRAMIGGALAACMTGTVAGILM</sequence>
<evidence type="ECO:0000256" key="5">
    <source>
        <dbReference type="ARBA" id="ARBA00022989"/>
    </source>
</evidence>
<dbReference type="KEGG" id="uam:UABAM_00207"/>
<comment type="subcellular location">
    <subcellularLocation>
        <location evidence="1">Cell membrane</location>
        <topology evidence="1">Multi-pass membrane protein</topology>
    </subcellularLocation>
</comment>
<evidence type="ECO:0000259" key="9">
    <source>
        <dbReference type="Pfam" id="PF01773"/>
    </source>
</evidence>
<dbReference type="InterPro" id="IPR008276">
    <property type="entry name" value="C_nuclsd_transpt"/>
</dbReference>
<feature type="domain" description="Concentrative nucleoside transporter C-terminal" evidence="10">
    <location>
        <begin position="275"/>
        <end position="490"/>
    </location>
</feature>
<feature type="transmembrane region" description="Helical" evidence="7">
    <location>
        <begin position="472"/>
        <end position="492"/>
    </location>
</feature>
<feature type="transmembrane region" description="Helical" evidence="7">
    <location>
        <begin position="437"/>
        <end position="460"/>
    </location>
</feature>
<gene>
    <name evidence="12" type="ORF">UABAM_00207</name>
</gene>
<dbReference type="GO" id="GO:0005886">
    <property type="term" value="C:plasma membrane"/>
    <property type="evidence" value="ECO:0007669"/>
    <property type="project" value="UniProtKB-SubCell"/>
</dbReference>
<dbReference type="GO" id="GO:0015293">
    <property type="term" value="F:symporter activity"/>
    <property type="evidence" value="ECO:0007669"/>
    <property type="project" value="TreeGrafter"/>
</dbReference>